<evidence type="ECO:0000313" key="3">
    <source>
        <dbReference type="EMBL" id="PJZ67515.1"/>
    </source>
</evidence>
<dbReference type="RefSeq" id="WP_100757978.1">
    <property type="nucleotide sequence ID" value="NZ_NPDT01000001.1"/>
</dbReference>
<dbReference type="GO" id="GO:0016787">
    <property type="term" value="F:hydrolase activity"/>
    <property type="evidence" value="ECO:0007669"/>
    <property type="project" value="UniProtKB-KW"/>
</dbReference>
<name>A0A2M9ZGI7_9LEPT</name>
<evidence type="ECO:0000313" key="4">
    <source>
        <dbReference type="Proteomes" id="UP000231912"/>
    </source>
</evidence>
<dbReference type="InterPro" id="IPR000639">
    <property type="entry name" value="Epox_hydrolase-like"/>
</dbReference>
<keyword evidence="1 3" id="KW-0378">Hydrolase</keyword>
<dbReference type="Proteomes" id="UP000231912">
    <property type="component" value="Unassembled WGS sequence"/>
</dbReference>
<dbReference type="SUPFAM" id="SSF53474">
    <property type="entry name" value="alpha/beta-Hydrolases"/>
    <property type="match status" value="1"/>
</dbReference>
<dbReference type="PANTHER" id="PTHR43329">
    <property type="entry name" value="EPOXIDE HYDROLASE"/>
    <property type="match status" value="1"/>
</dbReference>
<evidence type="ECO:0000256" key="1">
    <source>
        <dbReference type="ARBA" id="ARBA00022801"/>
    </source>
</evidence>
<sequence length="315" mass="36665">MLATKTENGISRIKEDSSFKETFVRNGDISLFVKYNHTAKERPNRPTILFVHGYPDDHRTWSYQLEALKDEYNVAALDLRGSGKSDKPKEQKAYNVRRIFEDLEAVIRFIGNEKPVHLVAHDWGALITWAFVADEQKSVWAKSYTAMGGPHPVLGKKNVFKMALSLNPISLFKALSQARRSWYILYFQLPFFPEWIWRTFSGFFWNLAMNLGGVPKVDALRQKTKAEIVNSSVSTINLYRELLRGEKYPVPKHIKTPVQVLIPLKDFAIRPELYGLHENICDSYKEYSYDSNHWIQRAHPEIVNERIREFVWEIG</sequence>
<organism evidence="3 4">
    <name type="scientific">Leptospira wolffii</name>
    <dbReference type="NCBI Taxonomy" id="409998"/>
    <lineage>
        <taxon>Bacteria</taxon>
        <taxon>Pseudomonadati</taxon>
        <taxon>Spirochaetota</taxon>
        <taxon>Spirochaetia</taxon>
        <taxon>Leptospirales</taxon>
        <taxon>Leptospiraceae</taxon>
        <taxon>Leptospira</taxon>
    </lineage>
</organism>
<evidence type="ECO:0000259" key="2">
    <source>
        <dbReference type="Pfam" id="PF00561"/>
    </source>
</evidence>
<reference evidence="3 4" key="1">
    <citation type="submission" date="2017-07" db="EMBL/GenBank/DDBJ databases">
        <title>Leptospira spp. isolated from tropical soils.</title>
        <authorList>
            <person name="Thibeaux R."/>
            <person name="Iraola G."/>
            <person name="Ferres I."/>
            <person name="Bierque E."/>
            <person name="Girault D."/>
            <person name="Soupe-Gilbert M.-E."/>
            <person name="Picardeau M."/>
            <person name="Goarant C."/>
        </authorList>
    </citation>
    <scope>NUCLEOTIDE SEQUENCE [LARGE SCALE GENOMIC DNA]</scope>
    <source>
        <strain evidence="3 4">FH2-C-A2</strain>
    </source>
</reference>
<dbReference type="PRINTS" id="PR00412">
    <property type="entry name" value="EPOXHYDRLASE"/>
</dbReference>
<dbReference type="Pfam" id="PF00561">
    <property type="entry name" value="Abhydrolase_1"/>
    <property type="match status" value="1"/>
</dbReference>
<comment type="caution">
    <text evidence="3">The sequence shown here is derived from an EMBL/GenBank/DDBJ whole genome shotgun (WGS) entry which is preliminary data.</text>
</comment>
<dbReference type="InterPro" id="IPR029058">
    <property type="entry name" value="AB_hydrolase_fold"/>
</dbReference>
<gene>
    <name evidence="3" type="ORF">CH371_05730</name>
</gene>
<dbReference type="Gene3D" id="3.40.50.1820">
    <property type="entry name" value="alpha/beta hydrolase"/>
    <property type="match status" value="1"/>
</dbReference>
<feature type="domain" description="AB hydrolase-1" evidence="2">
    <location>
        <begin position="46"/>
        <end position="201"/>
    </location>
</feature>
<dbReference type="EMBL" id="NPDT01000001">
    <property type="protein sequence ID" value="PJZ67515.1"/>
    <property type="molecule type" value="Genomic_DNA"/>
</dbReference>
<protein>
    <submittedName>
        <fullName evidence="3">Alpha/beta hydrolase</fullName>
    </submittedName>
</protein>
<dbReference type="AlphaFoldDB" id="A0A2M9ZGI7"/>
<dbReference type="InterPro" id="IPR000073">
    <property type="entry name" value="AB_hydrolase_1"/>
</dbReference>
<proteinExistence type="predicted"/>
<accession>A0A2M9ZGI7</accession>